<feature type="compositionally biased region" description="Polar residues" evidence="1">
    <location>
        <begin position="69"/>
        <end position="89"/>
    </location>
</feature>
<dbReference type="SUPFAM" id="SSF49899">
    <property type="entry name" value="Concanavalin A-like lectins/glucanases"/>
    <property type="match status" value="1"/>
</dbReference>
<dbReference type="Gene3D" id="2.60.120.560">
    <property type="entry name" value="Exo-inulinase, domain 1"/>
    <property type="match status" value="1"/>
</dbReference>
<evidence type="ECO:0000256" key="1">
    <source>
        <dbReference type="SAM" id="MobiDB-lite"/>
    </source>
</evidence>
<evidence type="ECO:0000313" key="3">
    <source>
        <dbReference type="EMBL" id="BBH92846.1"/>
    </source>
</evidence>
<gene>
    <name evidence="3" type="ORF">KTA_10450</name>
</gene>
<feature type="transmembrane region" description="Helical" evidence="2">
    <location>
        <begin position="126"/>
        <end position="146"/>
    </location>
</feature>
<evidence type="ECO:0008006" key="4">
    <source>
        <dbReference type="Google" id="ProtNLM"/>
    </source>
</evidence>
<dbReference type="EMBL" id="AP019377">
    <property type="protein sequence ID" value="BBH92846.1"/>
    <property type="molecule type" value="Genomic_DNA"/>
</dbReference>
<proteinExistence type="predicted"/>
<sequence>MVRHCEFCYAAVPESYTRCPVCGAVLSGDQGPAQTLGGQPAGGPYAAFSSQETPVVTGASGGPAGAESNAGTEDTTSTEAGSSLPSETYPTPPTEAGPRARRIAHFQRSEFAAKPRPSLSRSLQMGFVLMLLLFLIGIGLAIYGGIYHPAQLRAGATATVSAALTALTQSTAQAHARAAATATAQAHATATAAAQATAIAAATATAQQATYEEATKGNPTLFDPLTGQDGNQWTLDNNQREGCFFSGQSLHSLVASDHVFLPCLAQATNFANFTLQVHMRLVQGDGGGLIFRANANSGTGYLFFVASDGNYSLMLSDGTQANALVGGPTSAIHTAQGQDNLLTVIARGSSILLYVNKHYVGSTQDANFSTGQIGIFAIDLGHVTEASFSELQVWLR</sequence>
<dbReference type="InterPro" id="IPR013320">
    <property type="entry name" value="ConA-like_dom_sf"/>
</dbReference>
<dbReference type="AlphaFoldDB" id="A0A455SZ18"/>
<keyword evidence="2" id="KW-0812">Transmembrane</keyword>
<name>A0A455SZ18_9CHLR</name>
<feature type="region of interest" description="Disordered" evidence="1">
    <location>
        <begin position="54"/>
        <end position="98"/>
    </location>
</feature>
<protein>
    <recommendedName>
        <fullName evidence="4">3-keto-disaccharide hydrolase domain-containing protein</fullName>
    </recommendedName>
</protein>
<keyword evidence="2" id="KW-0472">Membrane</keyword>
<organism evidence="3">
    <name type="scientific">Thermogemmatispora argillosa</name>
    <dbReference type="NCBI Taxonomy" id="2045280"/>
    <lineage>
        <taxon>Bacteria</taxon>
        <taxon>Bacillati</taxon>
        <taxon>Chloroflexota</taxon>
        <taxon>Ktedonobacteria</taxon>
        <taxon>Thermogemmatisporales</taxon>
        <taxon>Thermogemmatisporaceae</taxon>
        <taxon>Thermogemmatispora</taxon>
    </lineage>
</organism>
<evidence type="ECO:0000256" key="2">
    <source>
        <dbReference type="SAM" id="Phobius"/>
    </source>
</evidence>
<keyword evidence="2" id="KW-1133">Transmembrane helix</keyword>
<reference evidence="3" key="1">
    <citation type="submission" date="2018-12" db="EMBL/GenBank/DDBJ databases">
        <title>Novel natural products biosynthetic potential of the class Ktedonobacteria.</title>
        <authorList>
            <person name="Zheng Y."/>
            <person name="Saitou A."/>
            <person name="Wang C.M."/>
            <person name="Toyoda A."/>
            <person name="Minakuchi Y."/>
            <person name="Sekiguchi Y."/>
            <person name="Ueda K."/>
            <person name="Takano H."/>
            <person name="Sakai Y."/>
            <person name="Yokota A."/>
            <person name="Yabe S."/>
        </authorList>
    </citation>
    <scope>NUCLEOTIDE SEQUENCE</scope>
    <source>
        <strain evidence="3">A3-2</strain>
    </source>
</reference>
<accession>A0A455SZ18</accession>